<feature type="compositionally biased region" description="Basic residues" evidence="1">
    <location>
        <begin position="481"/>
        <end position="497"/>
    </location>
</feature>
<accession>A0ABQ8CC67</accession>
<keyword evidence="4" id="KW-1185">Reference proteome</keyword>
<sequence>GYDGGGNGRYSGDRLGGSDNRYSGYSDRSSSYRGFCSRGSIVHQVLVQAVHSQVERAALLDYRMSLIGKILNPKKQSVVKLIQTMSAQWMMQDRITANDFGSGKTFSLHFCMFVLVRWEPVVHDDYPWIIPFWVEITGIPLHLWTIKNLRNIGGRLGHIDTVELSAGRMLIDVDTRKPLTFTRKIASPGGEEVSIQIHYDKLFKHFSSCGMLTHEVAYCPMKFPVGKDRVERTGVFERVQLPTVTTSRKSLLRDQKPYDRYEAYSRSDRYGKGSRRSISPQRKQRHDGGFMNDARAGYHRSVAYNESFSRKLGGKESRYNSSFSRSNKRYAPYQKQQTQTWKAKENMEKRLGLEMISCEPYVHGTNSRQTDSPSPKRSADISIQDRSSRKKIARAIVTPSRQGRDENVTKRDREAEKDQLDDAQIIGALNDMELIGTSNMEDGDRKDSLMVVDHDDDLLGDELMDMDVEATKDASVVGAKGAKKGKPRATSSRKIRGRAGIPLGLPKKKAEFLRRGSLKLRRSSSR</sequence>
<feature type="region of interest" description="Disordered" evidence="1">
    <location>
        <begin position="313"/>
        <end position="339"/>
    </location>
</feature>
<dbReference type="Pfam" id="PF14392">
    <property type="entry name" value="zf-CCHC_4"/>
    <property type="match status" value="1"/>
</dbReference>
<evidence type="ECO:0000313" key="4">
    <source>
        <dbReference type="Proteomes" id="UP000824890"/>
    </source>
</evidence>
<evidence type="ECO:0000313" key="3">
    <source>
        <dbReference type="EMBL" id="KAH0914651.1"/>
    </source>
</evidence>
<dbReference type="PANTHER" id="PTHR31286">
    <property type="entry name" value="GLYCINE-RICH CELL WALL STRUCTURAL PROTEIN 1.8-LIKE"/>
    <property type="match status" value="1"/>
</dbReference>
<evidence type="ECO:0000259" key="2">
    <source>
        <dbReference type="Pfam" id="PF14392"/>
    </source>
</evidence>
<reference evidence="3 4" key="1">
    <citation type="submission" date="2021-05" db="EMBL/GenBank/DDBJ databases">
        <title>Genome Assembly of Synthetic Allotetraploid Brassica napus Reveals Homoeologous Exchanges between Subgenomes.</title>
        <authorList>
            <person name="Davis J.T."/>
        </authorList>
    </citation>
    <scope>NUCLEOTIDE SEQUENCE [LARGE SCALE GENOMIC DNA]</scope>
    <source>
        <strain evidence="4">cv. Da-Ae</strain>
        <tissue evidence="3">Seedling</tissue>
    </source>
</reference>
<dbReference type="InterPro" id="IPR025836">
    <property type="entry name" value="Zn_knuckle_CX2CX4HX4C"/>
</dbReference>
<comment type="caution">
    <text evidence="3">The sequence shown here is derived from an EMBL/GenBank/DDBJ whole genome shotgun (WGS) entry which is preliminary data.</text>
</comment>
<feature type="region of interest" description="Disordered" evidence="1">
    <location>
        <begin position="264"/>
        <end position="292"/>
    </location>
</feature>
<dbReference type="InterPro" id="IPR040256">
    <property type="entry name" value="At4g02000-like"/>
</dbReference>
<feature type="non-terminal residue" evidence="3">
    <location>
        <position position="1"/>
    </location>
</feature>
<dbReference type="Proteomes" id="UP000824890">
    <property type="component" value="Unassembled WGS sequence"/>
</dbReference>
<feature type="non-terminal residue" evidence="3">
    <location>
        <position position="526"/>
    </location>
</feature>
<dbReference type="PANTHER" id="PTHR31286:SF162">
    <property type="entry name" value="DUF4283 DOMAIN-CONTAINING PROTEIN-RELATED"/>
    <property type="match status" value="1"/>
</dbReference>
<evidence type="ECO:0000256" key="1">
    <source>
        <dbReference type="SAM" id="MobiDB-lite"/>
    </source>
</evidence>
<gene>
    <name evidence="3" type="ORF">HID58_029097</name>
</gene>
<feature type="region of interest" description="Disordered" evidence="1">
    <location>
        <begin position="363"/>
        <end position="390"/>
    </location>
</feature>
<feature type="domain" description="Zinc knuckle CX2CX4HX4C" evidence="2">
    <location>
        <begin position="173"/>
        <end position="220"/>
    </location>
</feature>
<organism evidence="3 4">
    <name type="scientific">Brassica napus</name>
    <name type="common">Rape</name>
    <dbReference type="NCBI Taxonomy" id="3708"/>
    <lineage>
        <taxon>Eukaryota</taxon>
        <taxon>Viridiplantae</taxon>
        <taxon>Streptophyta</taxon>
        <taxon>Embryophyta</taxon>
        <taxon>Tracheophyta</taxon>
        <taxon>Spermatophyta</taxon>
        <taxon>Magnoliopsida</taxon>
        <taxon>eudicotyledons</taxon>
        <taxon>Gunneridae</taxon>
        <taxon>Pentapetalae</taxon>
        <taxon>rosids</taxon>
        <taxon>malvids</taxon>
        <taxon>Brassicales</taxon>
        <taxon>Brassicaceae</taxon>
        <taxon>Brassiceae</taxon>
        <taxon>Brassica</taxon>
    </lineage>
</organism>
<proteinExistence type="predicted"/>
<feature type="region of interest" description="Disordered" evidence="1">
    <location>
        <begin position="477"/>
        <end position="499"/>
    </location>
</feature>
<name>A0ABQ8CC67_BRANA</name>
<protein>
    <recommendedName>
        <fullName evidence="2">Zinc knuckle CX2CX4HX4C domain-containing protein</fullName>
    </recommendedName>
</protein>
<feature type="compositionally biased region" description="Polar residues" evidence="1">
    <location>
        <begin position="364"/>
        <end position="375"/>
    </location>
</feature>
<dbReference type="EMBL" id="JAGKQM010000008">
    <property type="protein sequence ID" value="KAH0914651.1"/>
    <property type="molecule type" value="Genomic_DNA"/>
</dbReference>